<evidence type="ECO:0000256" key="1">
    <source>
        <dbReference type="PIRNR" id="PIRNR012524"/>
    </source>
</evidence>
<dbReference type="InterPro" id="IPR012340">
    <property type="entry name" value="NA-bd_OB-fold"/>
</dbReference>
<dbReference type="SMART" id="SM00316">
    <property type="entry name" value="S1"/>
    <property type="match status" value="2"/>
</dbReference>
<feature type="domain" description="S1 motif" evidence="2">
    <location>
        <begin position="68"/>
        <end position="130"/>
    </location>
</feature>
<dbReference type="PANTHER" id="PTHR37296:SF1">
    <property type="entry name" value="CONSERVED VIRULENCE FACTOR B"/>
    <property type="match status" value="1"/>
</dbReference>
<dbReference type="InterPro" id="IPR003029">
    <property type="entry name" value="S1_domain"/>
</dbReference>
<name>A0ABM6LZ11_9GAMM</name>
<dbReference type="InterPro" id="IPR040764">
    <property type="entry name" value="CvfB_WH"/>
</dbReference>
<accession>A0ABM6LZ11</accession>
<dbReference type="PANTHER" id="PTHR37296">
    <property type="entry name" value="CONSERVED VIRULENCE FACTOR B"/>
    <property type="match status" value="1"/>
</dbReference>
<evidence type="ECO:0000313" key="3">
    <source>
        <dbReference type="EMBL" id="ASG67792.1"/>
    </source>
</evidence>
<dbReference type="InterPro" id="IPR036388">
    <property type="entry name" value="WH-like_DNA-bd_sf"/>
</dbReference>
<dbReference type="RefSeq" id="WP_088772315.1">
    <property type="nucleotide sequence ID" value="NZ_CP022132.1"/>
</dbReference>
<evidence type="ECO:0000313" key="4">
    <source>
        <dbReference type="Proteomes" id="UP000249910"/>
    </source>
</evidence>
<evidence type="ECO:0000259" key="2">
    <source>
        <dbReference type="SMART" id="SM00316"/>
    </source>
</evidence>
<reference evidence="3 4" key="1">
    <citation type="submission" date="2017-06" db="EMBL/GenBank/DDBJ databases">
        <title>Complete genome of Francisella halioticida.</title>
        <authorList>
            <person name="Sjodin A."/>
        </authorList>
    </citation>
    <scope>NUCLEOTIDE SEQUENCE [LARGE SCALE GENOMIC DNA]</scope>
    <source>
        <strain evidence="3 4">DSM 23729</strain>
    </source>
</reference>
<comment type="similarity">
    <text evidence="1">Belongs to the CvfB family.</text>
</comment>
<dbReference type="PIRSF" id="PIRSF012524">
    <property type="entry name" value="YitL_S1"/>
    <property type="match status" value="1"/>
</dbReference>
<dbReference type="Proteomes" id="UP000249910">
    <property type="component" value="Chromosome"/>
</dbReference>
<dbReference type="Pfam" id="PF17783">
    <property type="entry name" value="WHD_CvfB"/>
    <property type="match status" value="1"/>
</dbReference>
<proteinExistence type="inferred from homology"/>
<gene>
    <name evidence="3" type="ORF">CDV26_04765</name>
</gene>
<feature type="domain" description="S1 motif" evidence="2">
    <location>
        <begin position="144"/>
        <end position="206"/>
    </location>
</feature>
<sequence>MISIGKYNNLKVLDKNTHALILDALELGKATLPILELNDIPEVGDNLEVFLYHNSKLELLATTKYVPTIGQVAYLQVKNLTKIGAFLDWGLDKDLFVPLAEQHRPFEIDKSYLVYLYLNKINGRVTASSKINKFIKDYAGDDLKLNQEVDLIIANSTHIGYKAIINNLYWGIIYGSEVFKRLSFGQSIKGYIKNIRDDGRIDLSLQLIHKDLDKNAALIEKYLIDHEGSAAFNDKSNPDDIKREFSISKAAFKRAIGTLLKQKKILIKDNGIYLNILPQ</sequence>
<dbReference type="Gene3D" id="2.40.50.140">
    <property type="entry name" value="Nucleic acid-binding proteins"/>
    <property type="match status" value="2"/>
</dbReference>
<dbReference type="EMBL" id="CP022132">
    <property type="protein sequence ID" value="ASG67792.1"/>
    <property type="molecule type" value="Genomic_DNA"/>
</dbReference>
<dbReference type="InterPro" id="IPR039566">
    <property type="entry name" value="CvfB_S1_st"/>
</dbReference>
<dbReference type="InterPro" id="IPR014464">
    <property type="entry name" value="CvfB_fam"/>
</dbReference>
<organism evidence="3 4">
    <name type="scientific">Francisella halioticida</name>
    <dbReference type="NCBI Taxonomy" id="549298"/>
    <lineage>
        <taxon>Bacteria</taxon>
        <taxon>Pseudomonadati</taxon>
        <taxon>Pseudomonadota</taxon>
        <taxon>Gammaproteobacteria</taxon>
        <taxon>Thiotrichales</taxon>
        <taxon>Francisellaceae</taxon>
        <taxon>Francisella</taxon>
    </lineage>
</organism>
<dbReference type="Pfam" id="PF13509">
    <property type="entry name" value="S1_2"/>
    <property type="match status" value="2"/>
</dbReference>
<dbReference type="Gene3D" id="1.10.10.10">
    <property type="entry name" value="Winged helix-like DNA-binding domain superfamily/Winged helix DNA-binding domain"/>
    <property type="match status" value="1"/>
</dbReference>
<keyword evidence="4" id="KW-1185">Reference proteome</keyword>
<protein>
    <submittedName>
        <fullName evidence="3">GntR family transcriptional regulator</fullName>
    </submittedName>
</protein>